<evidence type="ECO:0000256" key="2">
    <source>
        <dbReference type="ARBA" id="ARBA00022723"/>
    </source>
</evidence>
<dbReference type="Proteomes" id="UP000011014">
    <property type="component" value="Unassembled WGS sequence"/>
</dbReference>
<feature type="region of interest" description="Disordered" evidence="12">
    <location>
        <begin position="213"/>
        <end position="236"/>
    </location>
</feature>
<dbReference type="PANTHER" id="PTHR24399:SF70">
    <property type="entry name" value="C2H2-TYPE DOMAIN-CONTAINING PROTEIN"/>
    <property type="match status" value="1"/>
</dbReference>
<dbReference type="GO" id="GO:0000978">
    <property type="term" value="F:RNA polymerase II cis-regulatory region sequence-specific DNA binding"/>
    <property type="evidence" value="ECO:0007669"/>
    <property type="project" value="TreeGrafter"/>
</dbReference>
<dbReference type="AlphaFoldDB" id="E4YI21"/>
<evidence type="ECO:0000256" key="5">
    <source>
        <dbReference type="ARBA" id="ARBA00022833"/>
    </source>
</evidence>
<dbReference type="InterPro" id="IPR013087">
    <property type="entry name" value="Znf_C2H2_type"/>
</dbReference>
<keyword evidence="7" id="KW-0238">DNA-binding</keyword>
<feature type="region of interest" description="Disordered" evidence="12">
    <location>
        <begin position="1"/>
        <end position="26"/>
    </location>
</feature>
<dbReference type="GO" id="GO:0005654">
    <property type="term" value="C:nucleoplasm"/>
    <property type="evidence" value="ECO:0007669"/>
    <property type="project" value="TreeGrafter"/>
</dbReference>
<evidence type="ECO:0000256" key="11">
    <source>
        <dbReference type="SAM" id="Coils"/>
    </source>
</evidence>
<gene>
    <name evidence="14" type="ORF">GSOID_T00026936001</name>
</gene>
<evidence type="ECO:0000256" key="9">
    <source>
        <dbReference type="ARBA" id="ARBA00023242"/>
    </source>
</evidence>
<protein>
    <recommendedName>
        <fullName evidence="13">C2H2-type domain-containing protein</fullName>
    </recommendedName>
</protein>
<evidence type="ECO:0000256" key="3">
    <source>
        <dbReference type="ARBA" id="ARBA00022737"/>
    </source>
</evidence>
<evidence type="ECO:0000256" key="10">
    <source>
        <dbReference type="PROSITE-ProRule" id="PRU00042"/>
    </source>
</evidence>
<comment type="subcellular location">
    <subcellularLocation>
        <location evidence="1">Nucleus</location>
    </subcellularLocation>
</comment>
<dbReference type="SUPFAM" id="SSF57667">
    <property type="entry name" value="beta-beta-alpha zinc fingers"/>
    <property type="match status" value="2"/>
</dbReference>
<sequence length="420" mass="47778">MKTFKTSPSFEEAKKTGENSSSKSVTIKIDEDIQQVATDEHHARQAAQITGATPFHIAKQELSQEMSAANSLDILLRPTPSADDMIEEIEEIEEEPEPETIDIKTQPMEHEISYIPAPSQLQRNQQAFVKMAGGKIQQVMMQNPVQKPRQIFMGANGQLFEIQSPEPKQEPQQPIVIVLPTSKNGETQKLILPQNLINNSNSGQQVIYVINNQNSNSSSKNTPSSSFGESSSSNNSNVNVIDLAATRAGIRTSQIEVKEEDSLVKADVQGHHAYPSPFSQVPVQERSHQCKFCHKRFARSDECKRHERIHTDTRPFSCTYCDRRFTRKDHLRTHTRCHTKEKPYKCPCCERSFARSDERIRHLKIHVKRGETTMEEAKSKINEALREQTVHKKNHIIFEEVKSESNIVPITNINFIQEDK</sequence>
<evidence type="ECO:0000256" key="6">
    <source>
        <dbReference type="ARBA" id="ARBA00023015"/>
    </source>
</evidence>
<name>E4YI21_OIKDI</name>
<dbReference type="PANTHER" id="PTHR24399">
    <property type="entry name" value="ZINC FINGER AND BTB DOMAIN-CONTAINING"/>
    <property type="match status" value="1"/>
</dbReference>
<evidence type="ECO:0000256" key="4">
    <source>
        <dbReference type="ARBA" id="ARBA00022771"/>
    </source>
</evidence>
<keyword evidence="11" id="KW-0175">Coiled coil</keyword>
<keyword evidence="5" id="KW-0862">Zinc</keyword>
<dbReference type="FunFam" id="3.30.160.60:FF:000064">
    <property type="entry name" value="Early growth response protein 3"/>
    <property type="match status" value="1"/>
</dbReference>
<keyword evidence="3" id="KW-0677">Repeat</keyword>
<evidence type="ECO:0000313" key="14">
    <source>
        <dbReference type="EMBL" id="CBY35132.1"/>
    </source>
</evidence>
<dbReference type="GO" id="GO:0008270">
    <property type="term" value="F:zinc ion binding"/>
    <property type="evidence" value="ECO:0007669"/>
    <property type="project" value="UniProtKB-KW"/>
</dbReference>
<dbReference type="Pfam" id="PF00096">
    <property type="entry name" value="zf-C2H2"/>
    <property type="match status" value="1"/>
</dbReference>
<dbReference type="EMBL" id="FN654590">
    <property type="protein sequence ID" value="CBY35132.1"/>
    <property type="molecule type" value="Genomic_DNA"/>
</dbReference>
<keyword evidence="2" id="KW-0479">Metal-binding</keyword>
<dbReference type="GO" id="GO:0001227">
    <property type="term" value="F:DNA-binding transcription repressor activity, RNA polymerase II-specific"/>
    <property type="evidence" value="ECO:0007669"/>
    <property type="project" value="TreeGrafter"/>
</dbReference>
<keyword evidence="6" id="KW-0805">Transcription regulation</keyword>
<evidence type="ECO:0000259" key="13">
    <source>
        <dbReference type="PROSITE" id="PS50157"/>
    </source>
</evidence>
<keyword evidence="8" id="KW-0804">Transcription</keyword>
<feature type="domain" description="C2H2-type" evidence="13">
    <location>
        <begin position="316"/>
        <end position="343"/>
    </location>
</feature>
<evidence type="ECO:0000256" key="12">
    <source>
        <dbReference type="SAM" id="MobiDB-lite"/>
    </source>
</evidence>
<organism evidence="14">
    <name type="scientific">Oikopleura dioica</name>
    <name type="common">Tunicate</name>
    <dbReference type="NCBI Taxonomy" id="34765"/>
    <lineage>
        <taxon>Eukaryota</taxon>
        <taxon>Metazoa</taxon>
        <taxon>Chordata</taxon>
        <taxon>Tunicata</taxon>
        <taxon>Appendicularia</taxon>
        <taxon>Copelata</taxon>
        <taxon>Oikopleuridae</taxon>
        <taxon>Oikopleura</taxon>
    </lineage>
</organism>
<evidence type="ECO:0000256" key="7">
    <source>
        <dbReference type="ARBA" id="ARBA00023125"/>
    </source>
</evidence>
<dbReference type="PROSITE" id="PS50157">
    <property type="entry name" value="ZINC_FINGER_C2H2_2"/>
    <property type="match status" value="3"/>
</dbReference>
<reference evidence="14" key="1">
    <citation type="journal article" date="2010" name="Science">
        <title>Plasticity of animal genome architecture unmasked by rapid evolution of a pelagic tunicate.</title>
        <authorList>
            <person name="Denoeud F."/>
            <person name="Henriet S."/>
            <person name="Mungpakdee S."/>
            <person name="Aury J.M."/>
            <person name="Da Silva C."/>
            <person name="Brinkmann H."/>
            <person name="Mikhaleva J."/>
            <person name="Olsen L.C."/>
            <person name="Jubin C."/>
            <person name="Canestro C."/>
            <person name="Bouquet J.M."/>
            <person name="Danks G."/>
            <person name="Poulain J."/>
            <person name="Campsteijn C."/>
            <person name="Adamski M."/>
            <person name="Cross I."/>
            <person name="Yadetie F."/>
            <person name="Muffato M."/>
            <person name="Louis A."/>
            <person name="Butcher S."/>
            <person name="Tsagkogeorga G."/>
            <person name="Konrad A."/>
            <person name="Singh S."/>
            <person name="Jensen M.F."/>
            <person name="Cong E.H."/>
            <person name="Eikeseth-Otteraa H."/>
            <person name="Noel B."/>
            <person name="Anthouard V."/>
            <person name="Porcel B.M."/>
            <person name="Kachouri-Lafond R."/>
            <person name="Nishino A."/>
            <person name="Ugolini M."/>
            <person name="Chourrout P."/>
            <person name="Nishida H."/>
            <person name="Aasland R."/>
            <person name="Huzurbazar S."/>
            <person name="Westhof E."/>
            <person name="Delsuc F."/>
            <person name="Lehrach H."/>
            <person name="Reinhardt R."/>
            <person name="Weissenbach J."/>
            <person name="Roy S.W."/>
            <person name="Artiguenave F."/>
            <person name="Postlethwait J.H."/>
            <person name="Manak J.R."/>
            <person name="Thompson E.M."/>
            <person name="Jaillon O."/>
            <person name="Du Pasquier L."/>
            <person name="Boudinot P."/>
            <person name="Liberles D.A."/>
            <person name="Volff J.N."/>
            <person name="Philippe H."/>
            <person name="Lenhard B."/>
            <person name="Roest Crollius H."/>
            <person name="Wincker P."/>
            <person name="Chourrout D."/>
        </authorList>
    </citation>
    <scope>NUCLEOTIDE SEQUENCE [LARGE SCALE GENOMIC DNA]</scope>
</reference>
<dbReference type="Gene3D" id="3.30.160.60">
    <property type="entry name" value="Classic Zinc Finger"/>
    <property type="match status" value="3"/>
</dbReference>
<accession>E4YI21</accession>
<feature type="coiled-coil region" evidence="11">
    <location>
        <begin position="367"/>
        <end position="394"/>
    </location>
</feature>
<keyword evidence="4 10" id="KW-0863">Zinc-finger</keyword>
<feature type="domain" description="C2H2-type" evidence="13">
    <location>
        <begin position="288"/>
        <end position="315"/>
    </location>
</feature>
<keyword evidence="9" id="KW-0539">Nucleus</keyword>
<dbReference type="PROSITE" id="PS00028">
    <property type="entry name" value="ZINC_FINGER_C2H2_1"/>
    <property type="match status" value="3"/>
</dbReference>
<feature type="domain" description="C2H2-type" evidence="13">
    <location>
        <begin position="344"/>
        <end position="371"/>
    </location>
</feature>
<proteinExistence type="predicted"/>
<evidence type="ECO:0000256" key="8">
    <source>
        <dbReference type="ARBA" id="ARBA00023163"/>
    </source>
</evidence>
<dbReference type="SMART" id="SM00355">
    <property type="entry name" value="ZnF_C2H2"/>
    <property type="match status" value="3"/>
</dbReference>
<evidence type="ECO:0000256" key="1">
    <source>
        <dbReference type="ARBA" id="ARBA00004123"/>
    </source>
</evidence>
<dbReference type="InterPro" id="IPR036236">
    <property type="entry name" value="Znf_C2H2_sf"/>
</dbReference>